<keyword evidence="1" id="KW-0812">Transmembrane</keyword>
<name>A0ABU8HBX4_9BACI</name>
<protein>
    <submittedName>
        <fullName evidence="2">Uncharacterized protein</fullName>
    </submittedName>
</protein>
<keyword evidence="1" id="KW-1133">Transmembrane helix</keyword>
<sequence>MRPSYNRLFITTNFVTIIFALNSVLFALSDNRGATFLNLVGVMLCISLAVFLYRKVLCENEKLT</sequence>
<dbReference type="RefSeq" id="WP_336586070.1">
    <property type="nucleotide sequence ID" value="NZ_JBBAXC010000004.1"/>
</dbReference>
<gene>
    <name evidence="2" type="ORF">WAK64_06135</name>
</gene>
<dbReference type="Proteomes" id="UP001312865">
    <property type="component" value="Unassembled WGS sequence"/>
</dbReference>
<keyword evidence="3" id="KW-1185">Reference proteome</keyword>
<evidence type="ECO:0000313" key="2">
    <source>
        <dbReference type="EMBL" id="MEI5906634.1"/>
    </source>
</evidence>
<comment type="caution">
    <text evidence="2">The sequence shown here is derived from an EMBL/GenBank/DDBJ whole genome shotgun (WGS) entry which is preliminary data.</text>
</comment>
<proteinExistence type="predicted"/>
<keyword evidence="1" id="KW-0472">Membrane</keyword>
<reference evidence="2 3" key="1">
    <citation type="journal article" date="2018" name="J. Microbiol.">
        <title>Bacillus spongiae sp. nov., isolated from sponge of Jeju Island.</title>
        <authorList>
            <person name="Lee G.E."/>
            <person name="Im W.T."/>
            <person name="Park J.S."/>
        </authorList>
    </citation>
    <scope>NUCLEOTIDE SEQUENCE [LARGE SCALE GENOMIC DNA]</scope>
    <source>
        <strain evidence="2 3">135PIL107-10</strain>
    </source>
</reference>
<organism evidence="2 3">
    <name type="scientific">Bacillus spongiae</name>
    <dbReference type="NCBI Taxonomy" id="2683610"/>
    <lineage>
        <taxon>Bacteria</taxon>
        <taxon>Bacillati</taxon>
        <taxon>Bacillota</taxon>
        <taxon>Bacilli</taxon>
        <taxon>Bacillales</taxon>
        <taxon>Bacillaceae</taxon>
        <taxon>Bacillus</taxon>
    </lineage>
</organism>
<evidence type="ECO:0000256" key="1">
    <source>
        <dbReference type="SAM" id="Phobius"/>
    </source>
</evidence>
<feature type="transmembrane region" description="Helical" evidence="1">
    <location>
        <begin position="7"/>
        <end position="28"/>
    </location>
</feature>
<evidence type="ECO:0000313" key="3">
    <source>
        <dbReference type="Proteomes" id="UP001312865"/>
    </source>
</evidence>
<dbReference type="EMBL" id="JBBAXC010000004">
    <property type="protein sequence ID" value="MEI5906634.1"/>
    <property type="molecule type" value="Genomic_DNA"/>
</dbReference>
<accession>A0ABU8HBX4</accession>
<feature type="transmembrane region" description="Helical" evidence="1">
    <location>
        <begin position="34"/>
        <end position="53"/>
    </location>
</feature>